<comment type="caution">
    <text evidence="2">The sequence shown here is derived from an EMBL/GenBank/DDBJ whole genome shotgun (WGS) entry which is preliminary data.</text>
</comment>
<feature type="transmembrane region" description="Helical" evidence="1">
    <location>
        <begin position="295"/>
        <end position="311"/>
    </location>
</feature>
<dbReference type="EMBL" id="JACHMW010000001">
    <property type="protein sequence ID" value="MBB5849321.1"/>
    <property type="molecule type" value="Genomic_DNA"/>
</dbReference>
<gene>
    <name evidence="2" type="ORF">HDA33_001885</name>
</gene>
<feature type="transmembrane region" description="Helical" evidence="1">
    <location>
        <begin position="51"/>
        <end position="73"/>
    </location>
</feature>
<keyword evidence="1" id="KW-1133">Transmembrane helix</keyword>
<dbReference type="RefSeq" id="WP_184172821.1">
    <property type="nucleotide sequence ID" value="NZ_BAABAG010000019.1"/>
</dbReference>
<reference evidence="2 3" key="1">
    <citation type="submission" date="2020-08" db="EMBL/GenBank/DDBJ databases">
        <title>Sequencing the genomes of 1000 actinobacteria strains.</title>
        <authorList>
            <person name="Klenk H.-P."/>
        </authorList>
    </citation>
    <scope>NUCLEOTIDE SEQUENCE [LARGE SCALE GENOMIC DNA]</scope>
    <source>
        <strain evidence="2 3">DSM 17945</strain>
    </source>
</reference>
<proteinExistence type="predicted"/>
<feature type="transmembrane region" description="Helical" evidence="1">
    <location>
        <begin position="267"/>
        <end position="289"/>
    </location>
</feature>
<evidence type="ECO:0000256" key="1">
    <source>
        <dbReference type="SAM" id="Phobius"/>
    </source>
</evidence>
<evidence type="ECO:0000313" key="2">
    <source>
        <dbReference type="EMBL" id="MBB5849321.1"/>
    </source>
</evidence>
<dbReference type="AlphaFoldDB" id="A0A4Y8ZKD6"/>
<feature type="transmembrane region" description="Helical" evidence="1">
    <location>
        <begin position="85"/>
        <end position="106"/>
    </location>
</feature>
<feature type="transmembrane region" description="Helical" evidence="1">
    <location>
        <begin position="203"/>
        <end position="229"/>
    </location>
</feature>
<dbReference type="Proteomes" id="UP000567246">
    <property type="component" value="Unassembled WGS sequence"/>
</dbReference>
<protein>
    <submittedName>
        <fullName evidence="2">Uncharacterized protein</fullName>
    </submittedName>
</protein>
<feature type="transmembrane region" description="Helical" evidence="1">
    <location>
        <begin position="235"/>
        <end position="255"/>
    </location>
</feature>
<sequence>MATHLFAWGLFAFVYLIAHPGGGSVFTASMWRFTTDVAVNTGLAMEDSLLALTSTGVTVTVALYIPVAAGQLVSPRGGGETQRRLGSLALATSGVFAGITTGAYIASMTHGAHPASMIPELLLQGLMIALSLQLGTHLFDDREELPSRLEDDERRLEMQLSDAARNSLSDDIQGKLGGDFTLPSMNQWAKAARTLTLRRTLRLIIWVFGYLLAGAFLGALTFACTSLVLEREWDARIVALGAVIGVYAYVASGMITSHDQSTPVLSWLVRAAGATVWLLLLASGLVLLAPSSSQGSVSLGIAVLGVIHVLWRRRSPGEQGLGLSPFMLSHRVNTTLAEEALTSVWSRQLHAGILPRPLLGTTCRTSPLRDAAR</sequence>
<accession>A0A4Y8ZKD6</accession>
<evidence type="ECO:0000313" key="3">
    <source>
        <dbReference type="Proteomes" id="UP000567246"/>
    </source>
</evidence>
<keyword evidence="3" id="KW-1185">Reference proteome</keyword>
<keyword evidence="1" id="KW-0472">Membrane</keyword>
<keyword evidence="1" id="KW-0812">Transmembrane</keyword>
<name>A0A4Y8ZKD6_9MICC</name>
<organism evidence="2 3">
    <name type="scientific">Micrococcus endophyticus</name>
    <dbReference type="NCBI Taxonomy" id="455343"/>
    <lineage>
        <taxon>Bacteria</taxon>
        <taxon>Bacillati</taxon>
        <taxon>Actinomycetota</taxon>
        <taxon>Actinomycetes</taxon>
        <taxon>Micrococcales</taxon>
        <taxon>Micrococcaceae</taxon>
        <taxon>Micrococcus</taxon>
    </lineage>
</organism>